<dbReference type="GO" id="GO:0016042">
    <property type="term" value="P:lipid catabolic process"/>
    <property type="evidence" value="ECO:0007669"/>
    <property type="project" value="TreeGrafter"/>
</dbReference>
<dbReference type="PANTHER" id="PTHR11610">
    <property type="entry name" value="LIPASE"/>
    <property type="match status" value="1"/>
</dbReference>
<keyword evidence="3" id="KW-0964">Secreted</keyword>
<dbReference type="Gene3D" id="3.40.50.1820">
    <property type="entry name" value="alpha/beta hydrolase"/>
    <property type="match status" value="1"/>
</dbReference>
<dbReference type="SUPFAM" id="SSF53474">
    <property type="entry name" value="alpha/beta-Hydrolases"/>
    <property type="match status" value="1"/>
</dbReference>
<accession>A0A821WH30</accession>
<protein>
    <recommendedName>
        <fullName evidence="6">Lipase domain-containing protein</fullName>
    </recommendedName>
</protein>
<evidence type="ECO:0000256" key="5">
    <source>
        <dbReference type="SAM" id="SignalP"/>
    </source>
</evidence>
<dbReference type="InterPro" id="IPR000734">
    <property type="entry name" value="TAG_lipase"/>
</dbReference>
<dbReference type="InterPro" id="IPR013818">
    <property type="entry name" value="Lipase"/>
</dbReference>
<sequence>MVSILWLCLLWIDNVWTENSTKELEGYPSGYLADCPGSNKEAIITKKSLKYLTITVDNGLTGRRRKYNYYETSELARDPDLDFSKKTMLYVGGYLDSPSFMFASTIALIYRELGYNTLLLDTNTFTTMEYPRAARFMRPVGKHTAKMLADLTQEGLDPKKLELIGLSLGGQTASFIAKNYELLTGVKISRLTGLDPAGPCFRNLGPEDRIDKSDADFVDIIATNIDGYGMAAPVGHVNFYVNGGEYQPGDVLWTLCNILCSHIRSFTIWISALRNPHSFVGLQCDSVQQAREKLCYDREPIVTNVLGLNSDRSRHGIFYLNTDNKYPYFLGEKGIIKENDFYLSQTKALNKQNVIKMK</sequence>
<dbReference type="Proteomes" id="UP000663880">
    <property type="component" value="Unassembled WGS sequence"/>
</dbReference>
<feature type="chain" id="PRO_5032426703" description="Lipase domain-containing protein" evidence="5">
    <location>
        <begin position="18"/>
        <end position="358"/>
    </location>
</feature>
<comment type="similarity">
    <text evidence="2 4">Belongs to the AB hydrolase superfamily. Lipase family.</text>
</comment>
<evidence type="ECO:0000259" key="6">
    <source>
        <dbReference type="Pfam" id="PF00151"/>
    </source>
</evidence>
<comment type="subcellular location">
    <subcellularLocation>
        <location evidence="1">Secreted</location>
    </subcellularLocation>
</comment>
<keyword evidence="8" id="KW-1185">Reference proteome</keyword>
<dbReference type="EMBL" id="CAJOBZ010000061">
    <property type="protein sequence ID" value="CAF4926341.1"/>
    <property type="molecule type" value="Genomic_DNA"/>
</dbReference>
<dbReference type="InterPro" id="IPR029058">
    <property type="entry name" value="AB_hydrolase_fold"/>
</dbReference>
<evidence type="ECO:0000256" key="4">
    <source>
        <dbReference type="RuleBase" id="RU004262"/>
    </source>
</evidence>
<organism evidence="7 8">
    <name type="scientific">Pieris macdunnoughi</name>
    <dbReference type="NCBI Taxonomy" id="345717"/>
    <lineage>
        <taxon>Eukaryota</taxon>
        <taxon>Metazoa</taxon>
        <taxon>Ecdysozoa</taxon>
        <taxon>Arthropoda</taxon>
        <taxon>Hexapoda</taxon>
        <taxon>Insecta</taxon>
        <taxon>Pterygota</taxon>
        <taxon>Neoptera</taxon>
        <taxon>Endopterygota</taxon>
        <taxon>Lepidoptera</taxon>
        <taxon>Glossata</taxon>
        <taxon>Ditrysia</taxon>
        <taxon>Papilionoidea</taxon>
        <taxon>Pieridae</taxon>
        <taxon>Pierinae</taxon>
        <taxon>Pieris</taxon>
    </lineage>
</organism>
<evidence type="ECO:0000313" key="8">
    <source>
        <dbReference type="Proteomes" id="UP000663880"/>
    </source>
</evidence>
<feature type="signal peptide" evidence="5">
    <location>
        <begin position="1"/>
        <end position="17"/>
    </location>
</feature>
<evidence type="ECO:0000313" key="7">
    <source>
        <dbReference type="EMBL" id="CAF4926341.1"/>
    </source>
</evidence>
<evidence type="ECO:0000256" key="3">
    <source>
        <dbReference type="ARBA" id="ARBA00022525"/>
    </source>
</evidence>
<keyword evidence="5" id="KW-0732">Signal</keyword>
<comment type="caution">
    <text evidence="7">The sequence shown here is derived from an EMBL/GenBank/DDBJ whole genome shotgun (WGS) entry which is preliminary data.</text>
</comment>
<dbReference type="OrthoDB" id="199913at2759"/>
<feature type="domain" description="Lipase" evidence="6">
    <location>
        <begin position="74"/>
        <end position="328"/>
    </location>
</feature>
<evidence type="ECO:0000256" key="1">
    <source>
        <dbReference type="ARBA" id="ARBA00004613"/>
    </source>
</evidence>
<dbReference type="GO" id="GO:0016298">
    <property type="term" value="F:lipase activity"/>
    <property type="evidence" value="ECO:0007669"/>
    <property type="project" value="InterPro"/>
</dbReference>
<dbReference type="AlphaFoldDB" id="A0A821WH30"/>
<gene>
    <name evidence="7" type="ORF">PMACD_LOCUS13484</name>
</gene>
<reference evidence="7" key="1">
    <citation type="submission" date="2021-02" db="EMBL/GenBank/DDBJ databases">
        <authorList>
            <person name="Steward A R."/>
        </authorList>
    </citation>
    <scope>NUCLEOTIDE SEQUENCE</scope>
</reference>
<dbReference type="Pfam" id="PF00151">
    <property type="entry name" value="Lipase"/>
    <property type="match status" value="1"/>
</dbReference>
<proteinExistence type="inferred from homology"/>
<evidence type="ECO:0000256" key="2">
    <source>
        <dbReference type="ARBA" id="ARBA00010701"/>
    </source>
</evidence>
<dbReference type="GO" id="GO:0005615">
    <property type="term" value="C:extracellular space"/>
    <property type="evidence" value="ECO:0007669"/>
    <property type="project" value="TreeGrafter"/>
</dbReference>
<name>A0A821WH30_9NEOP</name>